<dbReference type="Gene3D" id="3.90.70.80">
    <property type="match status" value="1"/>
</dbReference>
<feature type="region of interest" description="Disordered" evidence="1">
    <location>
        <begin position="997"/>
        <end position="1028"/>
    </location>
</feature>
<evidence type="ECO:0000313" key="4">
    <source>
        <dbReference type="Proteomes" id="UP000572407"/>
    </source>
</evidence>
<comment type="caution">
    <text evidence="3">The sequence shown here is derived from an EMBL/GenBank/DDBJ whole genome shotgun (WGS) entry which is preliminary data.</text>
</comment>
<dbReference type="InterPro" id="IPR046673">
    <property type="entry name" value="ToxA_N"/>
</dbReference>
<sequence>MSLDFSSLRGSGVALTPAQMQRLRAGIPSNYQGSGRIVTTAPAPQDPPPSPREAEQARQLDALDANEAKLARLFAGLPTFENVMHSLLISNIQAKVPARKFRPSLFQSIAPDHWYVNRFTTDTNGVRSLTSSEPFIDVLWESLLRDAPPSFPLGGVGFFTDPQATAEADSVFTRPVDAALSRAMESAFYLPDPTRNDSLKAQLRADLLQFRNTMIRADPPDTDADATPPPTAQAVFAGLLAQRFLHFFQLYQVDRTPTSQLTGSARLTQYDEDRLLERITHQPSQAGRSRLLLPPVPQVFTVMLDMGSAPAQKWPAAMVIKQANHPVLFLYSMEDGLQRFVSSQALISTLRPLHAGQRRTIQSISSELTGHVFEVAANDLLQSQAAALEKVFEAAASETTELQIFAQDTEEAQALPQLSLTGPSAVRQQALIEYNRPDFYKTSTFLEQERYLLLEERVVRAVQNLGNGIPTLVQFTRQQIKQYLQRTVHPDLDPDPDATTVRLFFGSTDNPRQSTTTSLTQLMLDNLRPSKNPAALAVLPVHLLDRKGQRIRNPSNGYLITLSGSELAMMTTAIDAGGRYEAMLREKLNQPEYKAAWQAAYLANMRFKGYEAALRGDEVFKSSLIDRTIDPSSPQKLLALWLDVILQQSPPANRHGHVMGKNVRLYGLTLGGTMGVTGVLRSALKVEGALILTDQVGPEINGTVGAYFPDSPGGQDFHEFADLSVGVTELLRDAQWQAYFRARLPTTYPAETRQIFGQTGRPWVRALPITGDFIETLHREHVDFQVIHADPLSNSNRDVRRETHARLALLAIDIAQEIAGMLMTPGIVTFLKSWAKTGLLTIKTGAIPLNLRTLLFVHKIANYPGRSLVRATANAARGRTSFLAISARRQARDEALAGLPLEEAVYQRFAVTDTSVVHATATDEQGFYRMTFVNPTTGSVTRPVYIRQPEGTVFRVHDNTKHAATEAVIVDPSTGLGIRSSGVMRSTVARMPNGEWRTVGFGHGGGKRKRPTSPPAQPNAAQAAQTSTPGAIASISDSIRSPGVWNTNIMDLVPALMTRLPSWPQHRSLLLINEIPGSRPWSVRFTPGQAERIYPSVSHPERNALDIVLRRTTFNHYNLQLGKDTVEIPADGNCFFNAVVRGLNEGSQGRFTMQGLRNEAADYVDQHPEVNAFLVQPISSLQQAFLDYSDSLVEVLDDAAVLDLTSIVVGFPNPHRLFQPLLDYLERYTHWVGRRALEQAQQAALPPEILFNIGRFLSPHSLARLMPDNIPYNVQDKQAVRQFFEEILLKPVDREQIDLLLGNKFLLLSANVKHIMLEYGVTARQLEMNHPDIDEAYVRYDDDVHADLDDDALDEALGGAYLVGRDDLDRIAERLTAGTDQDIDDDALFQQFVYYQNAEETVGLLMAALGRFPELERRFNIVYASPVIESHLGGLLDVGLVAGWLRDPAISDERLRLIAEYSRTCLEELLRTESIDVEWMRVFNDQNLRTLIVHRQPLVDFLVLLKEILGDTDSVDLSSAARYFGAPGHAPSNSRVEMLLNVPDLWSGILSLPRQHIRRLWEDLVGPYFSDSTIRQALAQPGVFDSVGNLALAMAAGQGREEARANQIVRDLFSVSRSQAQRYLYNFDFPSNHPGRSRLDFALHLESHFQIPDWAWAYARPGVTADSLKSFQW</sequence>
<evidence type="ECO:0000259" key="2">
    <source>
        <dbReference type="Pfam" id="PF20178"/>
    </source>
</evidence>
<evidence type="ECO:0000313" key="3">
    <source>
        <dbReference type="EMBL" id="MBA1376602.1"/>
    </source>
</evidence>
<feature type="compositionally biased region" description="Low complexity" evidence="1">
    <location>
        <begin position="1018"/>
        <end position="1028"/>
    </location>
</feature>
<proteinExistence type="predicted"/>
<protein>
    <recommendedName>
        <fullName evidence="2">Dermonecrotic toxin N-terminal domain-containing protein</fullName>
    </recommendedName>
</protein>
<feature type="domain" description="Dermonecrotic toxin N-terminal" evidence="2">
    <location>
        <begin position="467"/>
        <end position="745"/>
    </location>
</feature>
<feature type="region of interest" description="Disordered" evidence="1">
    <location>
        <begin position="31"/>
        <end position="58"/>
    </location>
</feature>
<gene>
    <name evidence="3" type="ORF">FHK92_01980</name>
</gene>
<name>A0A7V8RHI3_9PSED</name>
<organism evidence="3 4">
    <name type="scientific">Pseudomonas brassicacearum subsp. neoaurantiaca</name>
    <dbReference type="NCBI Taxonomy" id="494916"/>
    <lineage>
        <taxon>Bacteria</taxon>
        <taxon>Pseudomonadati</taxon>
        <taxon>Pseudomonadota</taxon>
        <taxon>Gammaproteobacteria</taxon>
        <taxon>Pseudomonadales</taxon>
        <taxon>Pseudomonadaceae</taxon>
        <taxon>Pseudomonas</taxon>
    </lineage>
</organism>
<dbReference type="EMBL" id="VDLV01000002">
    <property type="protein sequence ID" value="MBA1376602.1"/>
    <property type="molecule type" value="Genomic_DNA"/>
</dbReference>
<evidence type="ECO:0000256" key="1">
    <source>
        <dbReference type="SAM" id="MobiDB-lite"/>
    </source>
</evidence>
<dbReference type="Pfam" id="PF20178">
    <property type="entry name" value="ToxA_N"/>
    <property type="match status" value="1"/>
</dbReference>
<dbReference type="Proteomes" id="UP000572407">
    <property type="component" value="Unassembled WGS sequence"/>
</dbReference>
<reference evidence="3 4" key="1">
    <citation type="submission" date="2019-06" db="EMBL/GenBank/DDBJ databases">
        <title>Analysis of the biodiversity of Brassica napus bacterial endophytes for the selection of potential efficient biofertilizers for rapeseed crops.</title>
        <authorList>
            <person name="Jimenez-Gomez A."/>
            <person name="Saati-Santamaria Z."/>
            <person name="Menendez E."/>
            <person name="Rivas R."/>
            <person name="Mateos P.F."/>
            <person name="Velazquez E."/>
            <person name="Garcia-Fraile P."/>
        </authorList>
    </citation>
    <scope>NUCLEOTIDE SEQUENCE [LARGE SCALE GENOMIC DNA]</scope>
    <source>
        <strain evidence="3 4">CDVBN10</strain>
    </source>
</reference>
<accession>A0A7V8RHI3</accession>
<dbReference type="CDD" id="cd22744">
    <property type="entry name" value="OTU"/>
    <property type="match status" value="1"/>
</dbReference>